<dbReference type="InterPro" id="IPR012340">
    <property type="entry name" value="NA-bd_OB-fold"/>
</dbReference>
<protein>
    <recommendedName>
        <fullName evidence="13">DNA polymerase III PolC-type</fullName>
        <shortName evidence="13">PolIII</shortName>
        <ecNumber evidence="13">2.7.7.7</ecNumber>
    </recommendedName>
</protein>
<dbReference type="Pfam" id="PF00929">
    <property type="entry name" value="RNase_T"/>
    <property type="match status" value="1"/>
</dbReference>
<organism evidence="16 17">
    <name type="scientific">Fervidicola ferrireducens</name>
    <dbReference type="NCBI Taxonomy" id="520764"/>
    <lineage>
        <taxon>Bacteria</taxon>
        <taxon>Bacillati</taxon>
        <taxon>Bacillota</taxon>
        <taxon>Clostridia</taxon>
        <taxon>Thermosediminibacterales</taxon>
        <taxon>Thermosediminibacteraceae</taxon>
        <taxon>Fervidicola</taxon>
    </lineage>
</organism>
<dbReference type="Gene3D" id="3.30.1900.20">
    <property type="match status" value="2"/>
</dbReference>
<dbReference type="GO" id="GO:0003887">
    <property type="term" value="F:DNA-directed DNA polymerase activity"/>
    <property type="evidence" value="ECO:0007669"/>
    <property type="project" value="UniProtKB-UniRule"/>
</dbReference>
<keyword evidence="4 13" id="KW-0808">Transferase</keyword>
<evidence type="ECO:0000259" key="14">
    <source>
        <dbReference type="SMART" id="SM00479"/>
    </source>
</evidence>
<evidence type="ECO:0000256" key="1">
    <source>
        <dbReference type="ARBA" id="ARBA00003452"/>
    </source>
</evidence>
<dbReference type="HAMAP" id="MF_00356">
    <property type="entry name" value="DNApol_PolC"/>
    <property type="match status" value="1"/>
</dbReference>
<dbReference type="PANTHER" id="PTHR32294:SF5">
    <property type="entry name" value="DNA POLYMERASE III POLC-TYPE"/>
    <property type="match status" value="1"/>
</dbReference>
<dbReference type="InterPro" id="IPR036397">
    <property type="entry name" value="RNaseH_sf"/>
</dbReference>
<keyword evidence="7 13" id="KW-0540">Nuclease</keyword>
<dbReference type="GO" id="GO:0005737">
    <property type="term" value="C:cytoplasm"/>
    <property type="evidence" value="ECO:0007669"/>
    <property type="project" value="UniProtKB-SubCell"/>
</dbReference>
<dbReference type="Gene3D" id="3.20.20.140">
    <property type="entry name" value="Metal-dependent hydrolases"/>
    <property type="match status" value="2"/>
</dbReference>
<keyword evidence="8 13" id="KW-0378">Hydrolase</keyword>
<dbReference type="Gene3D" id="6.10.140.1510">
    <property type="match status" value="1"/>
</dbReference>
<proteinExistence type="inferred from homology"/>
<evidence type="ECO:0000256" key="12">
    <source>
        <dbReference type="ARBA" id="ARBA00049244"/>
    </source>
</evidence>
<dbReference type="GO" id="GO:0006261">
    <property type="term" value="P:DNA-templated DNA replication"/>
    <property type="evidence" value="ECO:0007669"/>
    <property type="project" value="UniProtKB-UniRule"/>
</dbReference>
<dbReference type="PANTHER" id="PTHR32294">
    <property type="entry name" value="DNA POLYMERASE III SUBUNIT ALPHA"/>
    <property type="match status" value="1"/>
</dbReference>
<sequence>MIKMNAVLDTSKFSHEERLLLDNVFIKKVTVNAAKRKIKIELATDQKLSEEMILKIQNGLKENLKGCLDVSLHFVEKNLWVEKKPSEIVKEKWNECLKSLFKKIPSARLWMFNSTCEYDKSTLFVYIEKNGIEYLQKKRCGKFIEEFFKNLEVRLKVVFKEKEQTEYYDISEEERQLVEAILKTTTEKSDDRPNEEVSNNVILGKDVEGEPVPLKDITDEINEVIVCGEVFKLESREIKNGSKMITFGLTDGSSSLPVKIFSSSENYSKLETIEEGIWVKIRGKIEKNSYSGELELKPKDIKIIPKPIRTDNCEKKRVELHLHTKYSAMDAVCSPKEVIELCKNWGHKAVAFTDHGVVQSFPEVYEAAQKAGIKPIYGLEAYIFDDEFPVIVEPPEGFIDDFVYVVTDIETTGLSMDLDEIIEIGSVKIYRGEIIDRFHSFVNPRKPISPQITNLTGIRNDMVEQAPFIEEVLSNFLKFVGEGIFVAHNAEFDSGFIRRDCERYGMKFNNKVIDTLNLSAIVFPELKNHRLETIAKKFNVNMGKHHRADDDANTAAMVLIELFKLLKEKGIDDLSKINYVGKKAAQHLNSYHATILVKNQKGLKNLYKLVSASHLEYFYRHPRIPKSLLRKHREGLIIGSGCEAGELFQSLIYHHSEDDIRRIVSFYDFLEIQPLQNNKFLIEKGILANEKSLEELNKKIYSLGKKYNKPVVATGDVHFLNPQDEIFRKILLTIQGYKDSDINSGLYLKTTEEMLRDHEYLGKDAAIEVVIENPNRIADEIEDEIKPVPDELYPPKIEGADEEIINMTYKRAKELYGEDLPEIVKKRIERELNSIVNNGYSVIYLIAHKLVKKSLDDGYLVGSRGSVGSSLVATMCGITEVNPLPPHYLCPRCKKSIFPENVEGIVGPDLPNKNCPDCGTPMKKDGYNIPFEVFMDFEGDKVPDIDLNFSGEYQPTAHKYTEELFGKDNVFRAGTISTIAEKTAYGFVKAFLEEKNLSASEYEISRLAAGITGVKRTTGQHPGGLMILPKDKEIYEFTPIQYPADDKESGVITTHFDYHSISERLLKLDLLGHDDPTVIKMLEEETGVNAKKIPLDDKETMKIFSSVEPLGVTPEDIGTTVGTLGVPEFGTKFVRQMLEETRPTTFSELVRISGLSHGTDVWLNNAQDLIRNKVATLKEVIATRDDIMIHLLEKGVEPKIAFNIMEKVRKGKGLSPEDEEVLKKNNVEQWFIESCKKIKYMFPKAHAVAYVIMAFRIAYFKVHYPEAFYATYFTVRADDFDAELILQGPKKIKEVIEEINKKEKNATPKEKNLLTILEVANEMYMRGIQFLPIDLYKSHYKKFIITKDGILPPLNALPGLGLAAAQSIYNERQKGKFTSIEDLRIRTRVTKNVIEILRQNGVLNGLQETNQISLF</sequence>
<name>A0A140L8Q4_9FIRM</name>
<reference evidence="16 17" key="1">
    <citation type="submission" date="2015-12" db="EMBL/GenBank/DDBJ databases">
        <title>Draft genome sequnece of Fervidicola ferrireducens strain Y170.</title>
        <authorList>
            <person name="Patel B.K."/>
        </authorList>
    </citation>
    <scope>NUCLEOTIDE SEQUENCE [LARGE SCALE GENOMIC DNA]</scope>
    <source>
        <strain evidence="16 17">Y170</strain>
    </source>
</reference>
<accession>A0A140L8Q4</accession>
<dbReference type="InterPro" id="IPR004805">
    <property type="entry name" value="DnaE2/DnaE/PolC"/>
</dbReference>
<dbReference type="Pfam" id="PF14480">
    <property type="entry name" value="DNA_pol3_a_NI"/>
    <property type="match status" value="1"/>
</dbReference>
<dbReference type="InterPro" id="IPR013520">
    <property type="entry name" value="Ribonucl_H"/>
</dbReference>
<comment type="subcellular location">
    <subcellularLocation>
        <location evidence="2 13">Cytoplasm</location>
    </subcellularLocation>
</comment>
<dbReference type="NCBIfam" id="TIGR01405">
    <property type="entry name" value="polC_Gram_pos"/>
    <property type="match status" value="1"/>
</dbReference>
<dbReference type="SMART" id="SM00481">
    <property type="entry name" value="POLIIIAc"/>
    <property type="match status" value="1"/>
</dbReference>
<evidence type="ECO:0000256" key="9">
    <source>
        <dbReference type="ARBA" id="ARBA00022839"/>
    </source>
</evidence>
<dbReference type="CDD" id="cd04484">
    <property type="entry name" value="polC_OBF"/>
    <property type="match status" value="1"/>
</dbReference>
<dbReference type="InterPro" id="IPR029460">
    <property type="entry name" value="DNAPol_HHH"/>
</dbReference>
<dbReference type="EMBL" id="LOED01000015">
    <property type="protein sequence ID" value="KXG76929.1"/>
    <property type="molecule type" value="Genomic_DNA"/>
</dbReference>
<dbReference type="Pfam" id="PF07733">
    <property type="entry name" value="DNA_pol3_alpha"/>
    <property type="match status" value="2"/>
</dbReference>
<evidence type="ECO:0000256" key="3">
    <source>
        <dbReference type="ARBA" id="ARBA00022490"/>
    </source>
</evidence>
<dbReference type="SUPFAM" id="SSF160975">
    <property type="entry name" value="AF1531-like"/>
    <property type="match status" value="1"/>
</dbReference>
<dbReference type="Pfam" id="PF14579">
    <property type="entry name" value="HHH_6"/>
    <property type="match status" value="1"/>
</dbReference>
<evidence type="ECO:0000313" key="17">
    <source>
        <dbReference type="Proteomes" id="UP000070427"/>
    </source>
</evidence>
<feature type="domain" description="Exonuclease" evidence="14">
    <location>
        <begin position="403"/>
        <end position="568"/>
    </location>
</feature>
<keyword evidence="6 13" id="KW-0235">DNA replication</keyword>
<dbReference type="CDD" id="cd06127">
    <property type="entry name" value="DEDDh"/>
    <property type="match status" value="1"/>
</dbReference>
<dbReference type="STRING" id="520764.AN618_14120"/>
<comment type="similarity">
    <text evidence="13">Belongs to the DNA polymerase type-C family. PolC subfamily.</text>
</comment>
<keyword evidence="3 13" id="KW-0963">Cytoplasm</keyword>
<dbReference type="InterPro" id="IPR040982">
    <property type="entry name" value="DNA_pol3_finger"/>
</dbReference>
<comment type="function">
    <text evidence="1 13">Required for replicative DNA synthesis. This DNA polymerase also exhibits 3' to 5' exonuclease activity.</text>
</comment>
<comment type="function">
    <text evidence="11">DNA polymerase III is a complex, multichain enzyme responsible for most of the replicative synthesis in bacteria. This DNA polymerase also exhibits 3' to 5' exonuclease activity. The alpha chain is the DNA polymerase.</text>
</comment>
<evidence type="ECO:0000256" key="8">
    <source>
        <dbReference type="ARBA" id="ARBA00022801"/>
    </source>
</evidence>
<evidence type="ECO:0000256" key="11">
    <source>
        <dbReference type="ARBA" id="ARBA00025611"/>
    </source>
</evidence>
<dbReference type="InterPro" id="IPR044923">
    <property type="entry name" value="PolC_middle_finger_sf"/>
</dbReference>
<dbReference type="SUPFAM" id="SSF50249">
    <property type="entry name" value="Nucleic acid-binding proteins"/>
    <property type="match status" value="1"/>
</dbReference>
<dbReference type="EC" id="2.7.7.7" evidence="13"/>
<dbReference type="CDD" id="cd07435">
    <property type="entry name" value="PHP_PolIIIA_POLC"/>
    <property type="match status" value="1"/>
</dbReference>
<dbReference type="InterPro" id="IPR011708">
    <property type="entry name" value="DNA_pol3_alpha_NTPase_dom"/>
</dbReference>
<dbReference type="Pfam" id="PF02811">
    <property type="entry name" value="PHP"/>
    <property type="match status" value="1"/>
</dbReference>
<dbReference type="InParanoid" id="A0A140L8Q4"/>
<dbReference type="InterPro" id="IPR012337">
    <property type="entry name" value="RNaseH-like_sf"/>
</dbReference>
<dbReference type="Gene3D" id="2.40.50.140">
    <property type="entry name" value="Nucleic acid-binding proteins"/>
    <property type="match status" value="1"/>
</dbReference>
<dbReference type="Gene3D" id="1.10.150.700">
    <property type="entry name" value="PolC, middle finger domain"/>
    <property type="match status" value="1"/>
</dbReference>
<keyword evidence="10 13" id="KW-0239">DNA-directed DNA polymerase</keyword>
<feature type="domain" description="Polymerase/histidinol phosphatase N-terminal" evidence="15">
    <location>
        <begin position="318"/>
        <end position="385"/>
    </location>
</feature>
<dbReference type="Proteomes" id="UP000070427">
    <property type="component" value="Unassembled WGS sequence"/>
</dbReference>
<dbReference type="FunCoup" id="A0A140L8Q4">
    <property type="interactions" value="58"/>
</dbReference>
<comment type="caution">
    <text evidence="16">The sequence shown here is derived from an EMBL/GenBank/DDBJ whole genome shotgun (WGS) entry which is preliminary data.</text>
</comment>
<dbReference type="RefSeq" id="WP_083515100.1">
    <property type="nucleotide sequence ID" value="NZ_LOED01000015.1"/>
</dbReference>
<dbReference type="Gene3D" id="1.10.150.870">
    <property type="match status" value="1"/>
</dbReference>
<dbReference type="InterPro" id="IPR004013">
    <property type="entry name" value="PHP_dom"/>
</dbReference>
<evidence type="ECO:0000256" key="13">
    <source>
        <dbReference type="HAMAP-Rule" id="MF_00356"/>
    </source>
</evidence>
<dbReference type="InterPro" id="IPR006054">
    <property type="entry name" value="DnaQ"/>
</dbReference>
<dbReference type="InterPro" id="IPR028112">
    <property type="entry name" value="DNA_PolC-type_N_I"/>
</dbReference>
<evidence type="ECO:0000313" key="16">
    <source>
        <dbReference type="EMBL" id="KXG76929.1"/>
    </source>
</evidence>
<dbReference type="Pfam" id="PF01336">
    <property type="entry name" value="tRNA_anti-codon"/>
    <property type="match status" value="1"/>
</dbReference>
<dbReference type="FunFam" id="3.30.420.10:FF:000045">
    <property type="entry name" value="3'-5' exonuclease DinG"/>
    <property type="match status" value="1"/>
</dbReference>
<evidence type="ECO:0000256" key="10">
    <source>
        <dbReference type="ARBA" id="ARBA00022932"/>
    </source>
</evidence>
<dbReference type="NCBIfam" id="TIGR00573">
    <property type="entry name" value="dnaq"/>
    <property type="match status" value="1"/>
</dbReference>
<evidence type="ECO:0000256" key="2">
    <source>
        <dbReference type="ARBA" id="ARBA00004496"/>
    </source>
</evidence>
<dbReference type="GO" id="GO:0003677">
    <property type="term" value="F:DNA binding"/>
    <property type="evidence" value="ECO:0007669"/>
    <property type="project" value="UniProtKB-UniRule"/>
</dbReference>
<evidence type="ECO:0000256" key="5">
    <source>
        <dbReference type="ARBA" id="ARBA00022695"/>
    </source>
</evidence>
<dbReference type="InterPro" id="IPR004365">
    <property type="entry name" value="NA-bd_OB_tRNA"/>
</dbReference>
<keyword evidence="5 13" id="KW-0548">Nucleotidyltransferase</keyword>
<dbReference type="SMART" id="SM00479">
    <property type="entry name" value="EXOIII"/>
    <property type="match status" value="1"/>
</dbReference>
<comment type="catalytic activity">
    <reaction evidence="12 13">
        <text>DNA(n) + a 2'-deoxyribonucleoside 5'-triphosphate = DNA(n+1) + diphosphate</text>
        <dbReference type="Rhea" id="RHEA:22508"/>
        <dbReference type="Rhea" id="RHEA-COMP:17339"/>
        <dbReference type="Rhea" id="RHEA-COMP:17340"/>
        <dbReference type="ChEBI" id="CHEBI:33019"/>
        <dbReference type="ChEBI" id="CHEBI:61560"/>
        <dbReference type="ChEBI" id="CHEBI:173112"/>
        <dbReference type="EC" id="2.7.7.7"/>
    </reaction>
</comment>
<keyword evidence="17" id="KW-1185">Reference proteome</keyword>
<dbReference type="SUPFAM" id="SSF53098">
    <property type="entry name" value="Ribonuclease H-like"/>
    <property type="match status" value="1"/>
</dbReference>
<gene>
    <name evidence="13 16" type="primary">polC</name>
    <name evidence="16" type="ORF">AN618_14120</name>
</gene>
<dbReference type="OrthoDB" id="9804290at2"/>
<keyword evidence="9 13" id="KW-0269">Exonuclease</keyword>
<dbReference type="InterPro" id="IPR006308">
    <property type="entry name" value="Pol_III_a_PolC-type_gram_pos"/>
</dbReference>
<dbReference type="Pfam" id="PF17657">
    <property type="entry name" value="DNA_pol3_finger"/>
    <property type="match status" value="1"/>
</dbReference>
<dbReference type="Gene3D" id="3.30.420.10">
    <property type="entry name" value="Ribonuclease H-like superfamily/Ribonuclease H"/>
    <property type="match status" value="1"/>
</dbReference>
<evidence type="ECO:0000256" key="6">
    <source>
        <dbReference type="ARBA" id="ARBA00022705"/>
    </source>
</evidence>
<dbReference type="GO" id="GO:0008408">
    <property type="term" value="F:3'-5' exonuclease activity"/>
    <property type="evidence" value="ECO:0007669"/>
    <property type="project" value="UniProtKB-UniRule"/>
</dbReference>
<evidence type="ECO:0000256" key="4">
    <source>
        <dbReference type="ARBA" id="ARBA00022679"/>
    </source>
</evidence>
<dbReference type="InterPro" id="IPR003141">
    <property type="entry name" value="Pol/His_phosphatase_N"/>
</dbReference>
<dbReference type="NCBIfam" id="NF001688">
    <property type="entry name" value="PRK00448.1"/>
    <property type="match status" value="1"/>
</dbReference>
<dbReference type="PATRIC" id="fig|520764.3.peg.1472"/>
<evidence type="ECO:0000259" key="15">
    <source>
        <dbReference type="SMART" id="SM00481"/>
    </source>
</evidence>
<evidence type="ECO:0000256" key="7">
    <source>
        <dbReference type="ARBA" id="ARBA00022722"/>
    </source>
</evidence>